<dbReference type="NCBIfam" id="TIGR02601">
    <property type="entry name" value="autotrns_rpt"/>
    <property type="match status" value="1"/>
</dbReference>
<dbReference type="NCBIfam" id="TIGR04393">
    <property type="entry name" value="rpt_T5SS_PEPC"/>
    <property type="match status" value="1"/>
</dbReference>
<keyword evidence="4" id="KW-1185">Reference proteome</keyword>
<dbReference type="SUPFAM" id="SSF51126">
    <property type="entry name" value="Pectin lyase-like"/>
    <property type="match status" value="2"/>
</dbReference>
<comment type="caution">
    <text evidence="3">The sequence shown here is derived from an EMBL/GenBank/DDBJ whole genome shotgun (WGS) entry which is preliminary data.</text>
</comment>
<gene>
    <name evidence="3" type="ORF">K9B37_00715</name>
</gene>
<dbReference type="Proteomes" id="UP000704176">
    <property type="component" value="Unassembled WGS sequence"/>
</dbReference>
<dbReference type="InterPro" id="IPR005546">
    <property type="entry name" value="Autotransporte_beta"/>
</dbReference>
<dbReference type="InterPro" id="IPR013425">
    <property type="entry name" value="Autotrns_rpt"/>
</dbReference>
<dbReference type="PROSITE" id="PS51208">
    <property type="entry name" value="AUTOTRANSPORTER"/>
    <property type="match status" value="1"/>
</dbReference>
<evidence type="ECO:0000313" key="3">
    <source>
        <dbReference type="EMBL" id="MBZ6074823.1"/>
    </source>
</evidence>
<dbReference type="InterPro" id="IPR006315">
    <property type="entry name" value="OM_autotransptr_brl_dom"/>
</dbReference>
<sequence>MSRSKRALQDHLVGSTTLAGAARIALIPISVCLGLATTDAEAQIWTGAADNDYANAANWTPATVPNAATASATFDDGPSRLSINLGQAIDIASFVFDANTSAYMINVLGPAGVLTVGGTDPVQGFINTVPGQMQTVRIGSGASLIFQDDATIQDTTVQVDRLGTFTLNDNASGGNGRIIVDGTAILSSGMGFVMFGSLEGSGTVQIASGATLATGGNDRDATFSGTFSGGGSLEVEGAGTFTVTGNSTLGGDLTICCSNLVIKGGFDLGGDAIVNGGSLTVTDGGWLRAVGAAGTLDGDIIVSNGGRLDASAFAMLLGGSFTVTGSGSVATSDVASFASLLTPGTLTVSNGGRLVTTGDAEIGINVTANVDGTGSSWSVGHTLFVGDDSIGPGFLSLTNGGQLSAGAVSIAEDSTLQVGSGGRAGILSTPTVTNLGALVFNHSDNTSFGGAIAGTGTLTKQGTGSLTLSGASTYTGATQVEAGTLRVTGSLASPVNVGPGATLAGYGTVGGLIAQSGAVVAPGNLTDPLNVQGNVLFYAGSAFAIGVNPAGQADRIDADGAATLQGGTVQVLAEQGIYNPSTTYTILTAKGGVTGRFANATANFAFLTPSLDYGTNSVTLTLKRTVSPPTPIDPVRPIAFHTAAVTPNQYNTADAVEALGQKNPLFKAVLSQTIAGAQEAFDALSGEMHASAVTSAFHDANLLQNILLDHLNRPARPGGAGDGPSVLADYAADRPSAVPQAMPLPVFDQRRFALWGEGIGAWGRTRSNGNAASIDSSTGGFIIGAEMRPDAAYRFGIAGGYIHTKTDADSRFSSETNESIFGALYGSAQWGAVALRLGTSYTSHDFNSTRNVVFPLFSDTATASYGGSTLQAFGELGHRFGGAWGHVEPFIGASALQLRTNGFQENGGAAALTGYGRSYDLGTTTLGVRAQARVGADNAVILHGMAGWRHAFGDVDPVALVAFAGGASAFTVSGIPLDRDAFVAEAGLDWQITNAVSLGATYSGQIGQRSQDHAVKGNFVVRF</sequence>
<name>A0ABS7VH48_9HYPH</name>
<dbReference type="InterPro" id="IPR012332">
    <property type="entry name" value="Autotransporter_pectin_lyase_C"/>
</dbReference>
<dbReference type="InterPro" id="IPR011050">
    <property type="entry name" value="Pectin_lyase_fold/virulence"/>
</dbReference>
<dbReference type="SMART" id="SM00869">
    <property type="entry name" value="Autotransporter"/>
    <property type="match status" value="1"/>
</dbReference>
<dbReference type="Pfam" id="PF12951">
    <property type="entry name" value="PATR"/>
    <property type="match status" value="1"/>
</dbReference>
<dbReference type="InterPro" id="IPR030895">
    <property type="entry name" value="T5SS_PEPC_rpt"/>
</dbReference>
<organism evidence="3 4">
    <name type="scientific">Microvirga puerhi</name>
    <dbReference type="NCBI Taxonomy" id="2876078"/>
    <lineage>
        <taxon>Bacteria</taxon>
        <taxon>Pseudomonadati</taxon>
        <taxon>Pseudomonadota</taxon>
        <taxon>Alphaproteobacteria</taxon>
        <taxon>Hyphomicrobiales</taxon>
        <taxon>Methylobacteriaceae</taxon>
        <taxon>Microvirga</taxon>
    </lineage>
</organism>
<feature type="domain" description="Autotransporter" evidence="2">
    <location>
        <begin position="747"/>
        <end position="1023"/>
    </location>
</feature>
<dbReference type="Gene3D" id="2.40.128.130">
    <property type="entry name" value="Autotransporter beta-domain"/>
    <property type="match status" value="1"/>
</dbReference>
<keyword evidence="1" id="KW-0732">Signal</keyword>
<evidence type="ECO:0000313" key="4">
    <source>
        <dbReference type="Proteomes" id="UP000704176"/>
    </source>
</evidence>
<dbReference type="EMBL" id="JAIRBM010000001">
    <property type="protein sequence ID" value="MBZ6074823.1"/>
    <property type="molecule type" value="Genomic_DNA"/>
</dbReference>
<dbReference type="InterPro" id="IPR036709">
    <property type="entry name" value="Autotransporte_beta_dom_sf"/>
</dbReference>
<reference evidence="3 4" key="1">
    <citation type="submission" date="2021-09" db="EMBL/GenBank/DDBJ databases">
        <title>The complete genome sequence of a new microorganism.</title>
        <authorList>
            <person name="Zi Z."/>
        </authorList>
    </citation>
    <scope>NUCLEOTIDE SEQUENCE [LARGE SCALE GENOMIC DNA]</scope>
    <source>
        <strain evidence="3 4">WGZ8</strain>
    </source>
</reference>
<evidence type="ECO:0000259" key="2">
    <source>
        <dbReference type="PROSITE" id="PS51208"/>
    </source>
</evidence>
<dbReference type="Pfam" id="PF03797">
    <property type="entry name" value="Autotransporter"/>
    <property type="match status" value="1"/>
</dbReference>
<dbReference type="NCBIfam" id="TIGR01414">
    <property type="entry name" value="autotrans_barl"/>
    <property type="match status" value="1"/>
</dbReference>
<accession>A0ABS7VH48</accession>
<dbReference type="SUPFAM" id="SSF103515">
    <property type="entry name" value="Autotransporter"/>
    <property type="match status" value="1"/>
</dbReference>
<evidence type="ECO:0000256" key="1">
    <source>
        <dbReference type="ARBA" id="ARBA00022729"/>
    </source>
</evidence>
<protein>
    <submittedName>
        <fullName evidence="3">Autotransporter domain-containing protein</fullName>
    </submittedName>
</protein>
<proteinExistence type="predicted"/>
<dbReference type="Gene3D" id="2.160.20.20">
    <property type="match status" value="1"/>
</dbReference>
<dbReference type="RefSeq" id="WP_224310880.1">
    <property type="nucleotide sequence ID" value="NZ_JAIRBM010000001.1"/>
</dbReference>